<accession>A0A1Y3PSZ6</accession>
<dbReference type="InterPro" id="IPR016039">
    <property type="entry name" value="Thiolase-like"/>
</dbReference>
<dbReference type="GO" id="GO:0003985">
    <property type="term" value="F:acetyl-CoA C-acetyltransferase activity"/>
    <property type="evidence" value="ECO:0007669"/>
    <property type="project" value="UniProtKB-EC"/>
</dbReference>
<dbReference type="PANTHER" id="PTHR18919:SF107">
    <property type="entry name" value="ACETYL-COA ACETYLTRANSFERASE, CYTOSOLIC"/>
    <property type="match status" value="1"/>
</dbReference>
<dbReference type="Gene3D" id="3.40.47.10">
    <property type="match status" value="2"/>
</dbReference>
<dbReference type="EMBL" id="LZRT01000075">
    <property type="protein sequence ID" value="OUM87439.1"/>
    <property type="molecule type" value="Genomic_DNA"/>
</dbReference>
<evidence type="ECO:0000256" key="2">
    <source>
        <dbReference type="ARBA" id="ARBA00012705"/>
    </source>
</evidence>
<dbReference type="InterPro" id="IPR002155">
    <property type="entry name" value="Thiolase"/>
</dbReference>
<dbReference type="InterPro" id="IPR020616">
    <property type="entry name" value="Thiolase_N"/>
</dbReference>
<keyword evidence="3 7" id="KW-0808">Transferase</keyword>
<dbReference type="AlphaFoldDB" id="A0A1Y3PSZ6"/>
<dbReference type="Pfam" id="PF00108">
    <property type="entry name" value="Thiolase_N"/>
    <property type="match status" value="1"/>
</dbReference>
<evidence type="ECO:0000313" key="11">
    <source>
        <dbReference type="Proteomes" id="UP000196475"/>
    </source>
</evidence>
<feature type="domain" description="Thiolase N-terminal" evidence="8">
    <location>
        <begin position="4"/>
        <end position="260"/>
    </location>
</feature>
<dbReference type="FunFam" id="3.40.47.10:FF:000010">
    <property type="entry name" value="Acetyl-CoA acetyltransferase (Thiolase)"/>
    <property type="match status" value="1"/>
</dbReference>
<dbReference type="CDD" id="cd00751">
    <property type="entry name" value="thiolase"/>
    <property type="match status" value="1"/>
</dbReference>
<comment type="caution">
    <text evidence="10">The sequence shown here is derived from an EMBL/GenBank/DDBJ whole genome shotgun (WGS) entry which is preliminary data.</text>
</comment>
<evidence type="ECO:0000259" key="9">
    <source>
        <dbReference type="Pfam" id="PF02803"/>
    </source>
</evidence>
<evidence type="ECO:0000256" key="1">
    <source>
        <dbReference type="ARBA" id="ARBA00010982"/>
    </source>
</evidence>
<protein>
    <recommendedName>
        <fullName evidence="2">acetyl-CoA C-acetyltransferase</fullName>
        <ecNumber evidence="2">2.3.1.9</ecNumber>
    </recommendedName>
    <alternativeName>
        <fullName evidence="5">Acetoacetyl-CoA thiolase</fullName>
    </alternativeName>
</protein>
<feature type="active site" description="Proton acceptor" evidence="6">
    <location>
        <position position="346"/>
    </location>
</feature>
<proteinExistence type="inferred from homology"/>
<organism evidence="10 11">
    <name type="scientific">Bacillus thermozeamaize</name>
    <dbReference type="NCBI Taxonomy" id="230954"/>
    <lineage>
        <taxon>Bacteria</taxon>
        <taxon>Bacillati</taxon>
        <taxon>Bacillota</taxon>
        <taxon>Bacilli</taxon>
        <taxon>Bacillales</taxon>
        <taxon>Bacillaceae</taxon>
        <taxon>Bacillus</taxon>
    </lineage>
</organism>
<comment type="similarity">
    <text evidence="1 7">Belongs to the thiolase-like superfamily. Thiolase family.</text>
</comment>
<dbReference type="NCBIfam" id="TIGR01930">
    <property type="entry name" value="AcCoA-C-Actrans"/>
    <property type="match status" value="1"/>
</dbReference>
<evidence type="ECO:0000313" key="10">
    <source>
        <dbReference type="EMBL" id="OUM87439.1"/>
    </source>
</evidence>
<dbReference type="InterPro" id="IPR020615">
    <property type="entry name" value="Thiolase_acyl_enz_int_AS"/>
</dbReference>
<feature type="domain" description="Thiolase C-terminal" evidence="9">
    <location>
        <begin position="267"/>
        <end position="388"/>
    </location>
</feature>
<feature type="active site" description="Acyl-thioester intermediate" evidence="6">
    <location>
        <position position="89"/>
    </location>
</feature>
<dbReference type="PIRSF" id="PIRSF000429">
    <property type="entry name" value="Ac-CoA_Ac_transf"/>
    <property type="match status" value="1"/>
</dbReference>
<dbReference type="PANTHER" id="PTHR18919">
    <property type="entry name" value="ACETYL-COA C-ACYLTRANSFERASE"/>
    <property type="match status" value="1"/>
</dbReference>
<dbReference type="Proteomes" id="UP000196475">
    <property type="component" value="Unassembled WGS sequence"/>
</dbReference>
<dbReference type="GO" id="GO:0006635">
    <property type="term" value="P:fatty acid beta-oxidation"/>
    <property type="evidence" value="ECO:0007669"/>
    <property type="project" value="TreeGrafter"/>
</dbReference>
<evidence type="ECO:0000256" key="6">
    <source>
        <dbReference type="PIRSR" id="PIRSR000429-1"/>
    </source>
</evidence>
<dbReference type="InterPro" id="IPR020613">
    <property type="entry name" value="Thiolase_CS"/>
</dbReference>
<dbReference type="SUPFAM" id="SSF53901">
    <property type="entry name" value="Thiolase-like"/>
    <property type="match status" value="2"/>
</dbReference>
<sequence length="390" mass="40943">MEEVLIVSGARTPFGTYGGSLKDVDSTELGVIASKGAIERAGIPVEEIDNAVFGNVIQSSTNSPYIARHIALKAGLPIHSAALTVNRLCGSGLQAVVSAAQSIRLGESHVSLVGGTESMSQAPYMLRNVRFGGGPKMDDMLTAALTDEYCGTGMGVTAENLAKKYQISREEQDQFAYESHMRAAKARESGKLAEEIVPVTVKGRKGQETVVAEDEHIRPDTTLDKLARLKPVFLSDGTVTAGNSSGINDGAAALIVASESYVSRKGLKPLARLVSWAVAGVEPSIMGIGPVAASKIALERAGLTIDDMDLVEINEAFAAQYLSVEKELGLDRNKTNVNGGAIALGHPVGASGARILLTLIYELKRRQAKRGLASLCIGGGQGITAIVEML</sequence>
<dbReference type="PROSITE" id="PS00737">
    <property type="entry name" value="THIOLASE_2"/>
    <property type="match status" value="1"/>
</dbReference>
<feature type="active site" description="Proton acceptor" evidence="6">
    <location>
        <position position="376"/>
    </location>
</feature>
<dbReference type="PROSITE" id="PS00098">
    <property type="entry name" value="THIOLASE_1"/>
    <property type="match status" value="1"/>
</dbReference>
<gene>
    <name evidence="10" type="ORF">BAA01_12560</name>
</gene>
<evidence type="ECO:0000256" key="5">
    <source>
        <dbReference type="ARBA" id="ARBA00030755"/>
    </source>
</evidence>
<dbReference type="EC" id="2.3.1.9" evidence="2"/>
<evidence type="ECO:0000256" key="4">
    <source>
        <dbReference type="ARBA" id="ARBA00023315"/>
    </source>
</evidence>
<name>A0A1Y3PSZ6_9BACI</name>
<evidence type="ECO:0000259" key="8">
    <source>
        <dbReference type="Pfam" id="PF00108"/>
    </source>
</evidence>
<dbReference type="InterPro" id="IPR020617">
    <property type="entry name" value="Thiolase_C"/>
</dbReference>
<reference evidence="11" key="1">
    <citation type="submission" date="2016-06" db="EMBL/GenBank/DDBJ databases">
        <authorList>
            <person name="Nascimento L."/>
            <person name="Pereira R.V."/>
            <person name="Martins L.F."/>
            <person name="Quaggio R.B."/>
            <person name="Silva A.M."/>
            <person name="Setubal J.C."/>
        </authorList>
    </citation>
    <scope>NUCLEOTIDE SEQUENCE [LARGE SCALE GENOMIC DNA]</scope>
</reference>
<evidence type="ECO:0000256" key="3">
    <source>
        <dbReference type="ARBA" id="ARBA00022679"/>
    </source>
</evidence>
<keyword evidence="4 7" id="KW-0012">Acyltransferase</keyword>
<dbReference type="Pfam" id="PF02803">
    <property type="entry name" value="Thiolase_C"/>
    <property type="match status" value="1"/>
</dbReference>
<evidence type="ECO:0000256" key="7">
    <source>
        <dbReference type="RuleBase" id="RU003557"/>
    </source>
</evidence>